<evidence type="ECO:0000256" key="1">
    <source>
        <dbReference type="PROSITE-ProRule" id="PRU00409"/>
    </source>
</evidence>
<keyword evidence="5" id="KW-1185">Reference proteome</keyword>
<dbReference type="GO" id="GO:0046872">
    <property type="term" value="F:metal ion binding"/>
    <property type="evidence" value="ECO:0007669"/>
    <property type="project" value="InterPro"/>
</dbReference>
<proteinExistence type="predicted"/>
<dbReference type="GO" id="GO:0018169">
    <property type="term" value="F:ribosomal S6-glutamic acid ligase activity"/>
    <property type="evidence" value="ECO:0007669"/>
    <property type="project" value="TreeGrafter"/>
</dbReference>
<dbReference type="EMBL" id="CP025682">
    <property type="protein sequence ID" value="AUN95305.1"/>
    <property type="molecule type" value="Genomic_DNA"/>
</dbReference>
<dbReference type="GO" id="GO:0005524">
    <property type="term" value="F:ATP binding"/>
    <property type="evidence" value="ECO:0007669"/>
    <property type="project" value="UniProtKB-UniRule"/>
</dbReference>
<sequence length="358" mass="38614">MLSVATTLRSRGVIGMNTRNIRYIGRYNDRRLYPLVDDKLQTKLLATDHGITSPELIGTVRSQFAVRHVVEMVAGRPGFVIKPAKGSSGKGILVIERIDGDGYIKPSGTRIGREDIERHVSNILSGLYSLGGSPDVAIVETLIDFDERFADYTYEGVPDIRVIVFRGYPVMSMMRLSTAASDGKANLHQGAVGVGLDIGSGTAVRAVQFDRPCSAHPDTGRELASLKIPDWSTLLHLSAACYEMTGLGYLGADLALDRRLGPMLLELNARPGLAIQMANGEGLRGRLDLVEAQPGGRSVEERVAFAIRHFSRTTAAASSTDRPDDTLDTSAISPQGESPDVRIPAPDLRQPLGRPTGP</sequence>
<evidence type="ECO:0000313" key="4">
    <source>
        <dbReference type="EMBL" id="AUN95305.1"/>
    </source>
</evidence>
<dbReference type="PANTHER" id="PTHR21621">
    <property type="entry name" value="RIBOSOMAL PROTEIN S6 MODIFICATION PROTEIN"/>
    <property type="match status" value="1"/>
</dbReference>
<evidence type="ECO:0000313" key="5">
    <source>
        <dbReference type="Proteomes" id="UP000242205"/>
    </source>
</evidence>
<dbReference type="InterPro" id="IPR011758">
    <property type="entry name" value="RimK-rel_E_lig"/>
</dbReference>
<dbReference type="InterPro" id="IPR039523">
    <property type="entry name" value="RimK-rel_E_lig_ATP-grasp"/>
</dbReference>
<dbReference type="SUPFAM" id="SSF56059">
    <property type="entry name" value="Glutathione synthetase ATP-binding domain-like"/>
    <property type="match status" value="1"/>
</dbReference>
<dbReference type="Gene3D" id="3.30.470.20">
    <property type="entry name" value="ATP-grasp fold, B domain"/>
    <property type="match status" value="1"/>
</dbReference>
<keyword evidence="4" id="KW-0436">Ligase</keyword>
<dbReference type="PANTHER" id="PTHR21621:SF0">
    <property type="entry name" value="BETA-CITRYLGLUTAMATE SYNTHASE B-RELATED"/>
    <property type="match status" value="1"/>
</dbReference>
<dbReference type="Proteomes" id="UP000242205">
    <property type="component" value="Chromosome"/>
</dbReference>
<dbReference type="KEGG" id="atw:C0099_10415"/>
<dbReference type="GO" id="GO:0005737">
    <property type="term" value="C:cytoplasm"/>
    <property type="evidence" value="ECO:0007669"/>
    <property type="project" value="TreeGrafter"/>
</dbReference>
<keyword evidence="1" id="KW-0067">ATP-binding</keyword>
<feature type="region of interest" description="Disordered" evidence="2">
    <location>
        <begin position="314"/>
        <end position="358"/>
    </location>
</feature>
<evidence type="ECO:0000256" key="2">
    <source>
        <dbReference type="SAM" id="MobiDB-lite"/>
    </source>
</evidence>
<reference evidence="4 5" key="1">
    <citation type="submission" date="2018-01" db="EMBL/GenBank/DDBJ databases">
        <authorList>
            <person name="Fu G.-Y."/>
        </authorList>
    </citation>
    <scope>NUCLEOTIDE SEQUENCE [LARGE SCALE GENOMIC DNA]</scope>
    <source>
        <strain evidence="4 5">SY39</strain>
    </source>
</reference>
<feature type="domain" description="ATP-grasp" evidence="3">
    <location>
        <begin position="43"/>
        <end position="308"/>
    </location>
</feature>
<protein>
    <submittedName>
        <fullName evidence="4">Alpha-L-glutamate ligase-like protein</fullName>
    </submittedName>
</protein>
<dbReference type="AlphaFoldDB" id="A0A2I6S7R9"/>
<dbReference type="GO" id="GO:0009432">
    <property type="term" value="P:SOS response"/>
    <property type="evidence" value="ECO:0007669"/>
    <property type="project" value="TreeGrafter"/>
</dbReference>
<accession>A0A2I6S7R9</accession>
<dbReference type="NCBIfam" id="TIGR02291">
    <property type="entry name" value="rimK_rel_E_lig"/>
    <property type="match status" value="1"/>
</dbReference>
<dbReference type="PROSITE" id="PS50975">
    <property type="entry name" value="ATP_GRASP"/>
    <property type="match status" value="1"/>
</dbReference>
<name>A0A2I6S7R9_9RHOO</name>
<organism evidence="4 5">
    <name type="scientific">Pseudazoarcus pumilus</name>
    <dbReference type="NCBI Taxonomy" id="2067960"/>
    <lineage>
        <taxon>Bacteria</taxon>
        <taxon>Pseudomonadati</taxon>
        <taxon>Pseudomonadota</taxon>
        <taxon>Betaproteobacteria</taxon>
        <taxon>Rhodocyclales</taxon>
        <taxon>Zoogloeaceae</taxon>
        <taxon>Pseudazoarcus</taxon>
    </lineage>
</organism>
<dbReference type="Pfam" id="PF14397">
    <property type="entry name" value="ATPgrasp_ST"/>
    <property type="match status" value="1"/>
</dbReference>
<evidence type="ECO:0000259" key="3">
    <source>
        <dbReference type="PROSITE" id="PS50975"/>
    </source>
</evidence>
<gene>
    <name evidence="4" type="ORF">C0099_10415</name>
</gene>
<dbReference type="OrthoDB" id="336415at2"/>
<dbReference type="InterPro" id="IPR011761">
    <property type="entry name" value="ATP-grasp"/>
</dbReference>
<keyword evidence="1" id="KW-0547">Nucleotide-binding</keyword>